<dbReference type="InterPro" id="IPR012206">
    <property type="entry name" value="Fd_FixX"/>
</dbReference>
<dbReference type="PROSITE" id="PS00198">
    <property type="entry name" value="4FE4S_FER_1"/>
    <property type="match status" value="1"/>
</dbReference>
<evidence type="ECO:0000313" key="7">
    <source>
        <dbReference type="EMBL" id="ADL18673.1"/>
    </source>
</evidence>
<proteinExistence type="predicted"/>
<dbReference type="GO" id="GO:0051536">
    <property type="term" value="F:iron-sulfur cluster binding"/>
    <property type="evidence" value="ECO:0007669"/>
    <property type="project" value="UniProtKB-KW"/>
</dbReference>
<gene>
    <name evidence="7" type="ordered locus">ASAC_0266</name>
</gene>
<dbReference type="HOGENOM" id="CLU_163428_0_0_2"/>
<dbReference type="PANTHER" id="PTHR43082:SF3">
    <property type="entry name" value="FERREDOXIN-LIKE PROTEIN YDIT"/>
    <property type="match status" value="1"/>
</dbReference>
<reference evidence="7 8" key="1">
    <citation type="journal article" date="2010" name="Appl. Environ. Microbiol.">
        <title>The genome sequence of the crenarchaeon Acidilobus saccharovorans supports a new order, Acidilobales, and suggests an important ecological role in terrestrial acidic hot springs.</title>
        <authorList>
            <person name="Mardanov A.V."/>
            <person name="Svetlitchnyi V.A."/>
            <person name="Beletsky A.V."/>
            <person name="Prokofeva M.I."/>
            <person name="Bonch-Osmolovskaya E.A."/>
            <person name="Ravin N.V."/>
            <person name="Skryabin K.G."/>
        </authorList>
    </citation>
    <scope>NUCLEOTIDE SEQUENCE [LARGE SCALE GENOMIC DNA]</scope>
    <source>
        <strain evidence="8">DSM 16705 / JCM 18335 / VKM B-2471 / 345-15</strain>
    </source>
</reference>
<keyword evidence="1" id="KW-0813">Transport</keyword>
<evidence type="ECO:0000256" key="5">
    <source>
        <dbReference type="ARBA" id="ARBA00023014"/>
    </source>
</evidence>
<dbReference type="eggNOG" id="arCOG01984">
    <property type="taxonomic scope" value="Archaea"/>
</dbReference>
<protein>
    <submittedName>
        <fullName evidence="7">Ferredoxin like protein</fullName>
    </submittedName>
</protein>
<dbReference type="InterPro" id="IPR017896">
    <property type="entry name" value="4Fe4S_Fe-S-bd"/>
</dbReference>
<dbReference type="STRING" id="666510.ASAC_0266"/>
<feature type="domain" description="4Fe-4S ferredoxin-type" evidence="6">
    <location>
        <begin position="61"/>
        <end position="90"/>
    </location>
</feature>
<dbReference type="Pfam" id="PF00037">
    <property type="entry name" value="Fer4"/>
    <property type="match status" value="1"/>
</dbReference>
<evidence type="ECO:0000313" key="8">
    <source>
        <dbReference type="Proteomes" id="UP000000346"/>
    </source>
</evidence>
<feature type="domain" description="4Fe-4S ferredoxin-type" evidence="6">
    <location>
        <begin position="30"/>
        <end position="60"/>
    </location>
</feature>
<dbReference type="PROSITE" id="PS51379">
    <property type="entry name" value="4FE4S_FER_2"/>
    <property type="match status" value="2"/>
</dbReference>
<keyword evidence="8" id="KW-1185">Reference proteome</keyword>
<organism evidence="7 8">
    <name type="scientific">Acidilobus saccharovorans (strain DSM 16705 / JCM 18335 / VKM B-2471 / 345-15)</name>
    <dbReference type="NCBI Taxonomy" id="666510"/>
    <lineage>
        <taxon>Archaea</taxon>
        <taxon>Thermoproteota</taxon>
        <taxon>Thermoprotei</taxon>
        <taxon>Acidilobales</taxon>
        <taxon>Acidilobaceae</taxon>
        <taxon>Acidilobus</taxon>
    </lineage>
</organism>
<dbReference type="OrthoDB" id="7950at2157"/>
<evidence type="ECO:0000259" key="6">
    <source>
        <dbReference type="PROSITE" id="PS51379"/>
    </source>
</evidence>
<dbReference type="SUPFAM" id="SSF54862">
    <property type="entry name" value="4Fe-4S ferredoxins"/>
    <property type="match status" value="1"/>
</dbReference>
<dbReference type="GO" id="GO:0005506">
    <property type="term" value="F:iron ion binding"/>
    <property type="evidence" value="ECO:0007669"/>
    <property type="project" value="InterPro"/>
</dbReference>
<evidence type="ECO:0000256" key="3">
    <source>
        <dbReference type="ARBA" id="ARBA00022982"/>
    </source>
</evidence>
<keyword evidence="2" id="KW-0479">Metal-binding</keyword>
<evidence type="ECO:0000256" key="2">
    <source>
        <dbReference type="ARBA" id="ARBA00022723"/>
    </source>
</evidence>
<dbReference type="AlphaFoldDB" id="D9Q035"/>
<dbReference type="KEGG" id="asc:ASAC_0266"/>
<dbReference type="GO" id="GO:0016491">
    <property type="term" value="F:oxidoreductase activity"/>
    <property type="evidence" value="ECO:0007669"/>
    <property type="project" value="UniProtKB-ARBA"/>
</dbReference>
<accession>D9Q035</accession>
<evidence type="ECO:0000256" key="1">
    <source>
        <dbReference type="ARBA" id="ARBA00022448"/>
    </source>
</evidence>
<keyword evidence="4" id="KW-0408">Iron</keyword>
<keyword evidence="5" id="KW-0411">Iron-sulfur</keyword>
<dbReference type="EMBL" id="CP001742">
    <property type="protein sequence ID" value="ADL18673.1"/>
    <property type="molecule type" value="Genomic_DNA"/>
</dbReference>
<dbReference type="Proteomes" id="UP000000346">
    <property type="component" value="Chromosome"/>
</dbReference>
<keyword evidence="3" id="KW-0249">Electron transport</keyword>
<name>D9Q035_ACIS3</name>
<dbReference type="PANTHER" id="PTHR43082">
    <property type="entry name" value="FERREDOXIN-LIKE"/>
    <property type="match status" value="1"/>
</dbReference>
<dbReference type="InParanoid" id="D9Q035"/>
<sequence length="101" mass="11396">MSAQQAKQEPQPMKLEDILQSDVWNVDEEPHIVVDYTKCEKCPAKPCIYLCPAGCYTLAGDRIVFSYEGCVECGTCRVICPMDAITWNYPKSGHGIIFRFT</sequence>
<dbReference type="InterPro" id="IPR017900">
    <property type="entry name" value="4Fe4S_Fe_S_CS"/>
</dbReference>
<evidence type="ECO:0000256" key="4">
    <source>
        <dbReference type="ARBA" id="ARBA00023004"/>
    </source>
</evidence>
<dbReference type="Gene3D" id="3.30.70.20">
    <property type="match status" value="1"/>
</dbReference>
<dbReference type="PIRSF" id="PIRSF036548">
    <property type="entry name" value="Fdx_FixX"/>
    <property type="match status" value="1"/>
</dbReference>